<sequence length="120" mass="13089">GEPGAPGGENDSAGLRIDVLVSNPPYIPAGDIAGLQPEVRDHEPRLALDGGGDGLDPYRRMLEQLPRLAQMPRIIAFELGMGQAREVARLLEQLGEWDEVRIIDDYAGIERHVIAVNNRA</sequence>
<reference evidence="1 2" key="1">
    <citation type="submission" date="2021-07" db="EMBL/GenBank/DDBJ databases">
        <title>Paenibacillus radiodurans sp. nov., isolated from the southeastern edge of Tengger Desert.</title>
        <authorList>
            <person name="Zhang G."/>
        </authorList>
    </citation>
    <scope>NUCLEOTIDE SEQUENCE [LARGE SCALE GENOMIC DNA]</scope>
    <source>
        <strain evidence="1 2">CCM 7311</strain>
    </source>
</reference>
<evidence type="ECO:0000313" key="2">
    <source>
        <dbReference type="Proteomes" id="UP001519887"/>
    </source>
</evidence>
<keyword evidence="1" id="KW-0489">Methyltransferase</keyword>
<comment type="caution">
    <text evidence="1">The sequence shown here is derived from an EMBL/GenBank/DDBJ whole genome shotgun (WGS) entry which is preliminary data.</text>
</comment>
<dbReference type="InterPro" id="IPR050320">
    <property type="entry name" value="N5-glutamine_MTase"/>
</dbReference>
<name>A0ABS7CHJ1_9BACL</name>
<protein>
    <submittedName>
        <fullName evidence="1">Protein-(Glutamine-N5) methyltransferase, release factor-specific</fullName>
    </submittedName>
</protein>
<gene>
    <name evidence="1" type="ORF">K0U00_40670</name>
</gene>
<dbReference type="EMBL" id="JAHZIK010002202">
    <property type="protein sequence ID" value="MBW7460397.1"/>
    <property type="molecule type" value="Genomic_DNA"/>
</dbReference>
<keyword evidence="1" id="KW-0808">Transferase</keyword>
<dbReference type="Gene3D" id="3.40.50.150">
    <property type="entry name" value="Vaccinia Virus protein VP39"/>
    <property type="match status" value="1"/>
</dbReference>
<dbReference type="InterPro" id="IPR002052">
    <property type="entry name" value="DNA_methylase_N6_adenine_CS"/>
</dbReference>
<keyword evidence="2" id="KW-1185">Reference proteome</keyword>
<dbReference type="GO" id="GO:0008168">
    <property type="term" value="F:methyltransferase activity"/>
    <property type="evidence" value="ECO:0007669"/>
    <property type="project" value="UniProtKB-KW"/>
</dbReference>
<evidence type="ECO:0000313" key="1">
    <source>
        <dbReference type="EMBL" id="MBW7460397.1"/>
    </source>
</evidence>
<dbReference type="PROSITE" id="PS00092">
    <property type="entry name" value="N6_MTASE"/>
    <property type="match status" value="1"/>
</dbReference>
<dbReference type="PANTHER" id="PTHR18895:SF74">
    <property type="entry name" value="MTRF1L RELEASE FACTOR GLUTAMINE METHYLTRANSFERASE"/>
    <property type="match status" value="1"/>
</dbReference>
<dbReference type="Proteomes" id="UP001519887">
    <property type="component" value="Unassembled WGS sequence"/>
</dbReference>
<accession>A0ABS7CHJ1</accession>
<proteinExistence type="predicted"/>
<dbReference type="PANTHER" id="PTHR18895">
    <property type="entry name" value="HEMK METHYLTRANSFERASE"/>
    <property type="match status" value="1"/>
</dbReference>
<feature type="non-terminal residue" evidence="1">
    <location>
        <position position="1"/>
    </location>
</feature>
<organism evidence="1 2">
    <name type="scientific">Paenibacillus sepulcri</name>
    <dbReference type="NCBI Taxonomy" id="359917"/>
    <lineage>
        <taxon>Bacteria</taxon>
        <taxon>Bacillati</taxon>
        <taxon>Bacillota</taxon>
        <taxon>Bacilli</taxon>
        <taxon>Bacillales</taxon>
        <taxon>Paenibacillaceae</taxon>
        <taxon>Paenibacillus</taxon>
    </lineage>
</organism>
<dbReference type="GO" id="GO:0032259">
    <property type="term" value="P:methylation"/>
    <property type="evidence" value="ECO:0007669"/>
    <property type="project" value="UniProtKB-KW"/>
</dbReference>
<dbReference type="InterPro" id="IPR029063">
    <property type="entry name" value="SAM-dependent_MTases_sf"/>
</dbReference>
<dbReference type="SUPFAM" id="SSF53335">
    <property type="entry name" value="S-adenosyl-L-methionine-dependent methyltransferases"/>
    <property type="match status" value="1"/>
</dbReference>